<sequence>VNVTEIAANLVLRWETNIPVRHRKNVREWLRNMKYLAVVYLLVVPAVAYACLHSGFSDIFIIIVILSTLQS</sequence>
<dbReference type="EMBL" id="JASPKZ010002880">
    <property type="protein sequence ID" value="KAJ9594599.1"/>
    <property type="molecule type" value="Genomic_DNA"/>
</dbReference>
<protein>
    <submittedName>
        <fullName evidence="2">Uncharacterized protein</fullName>
    </submittedName>
</protein>
<keyword evidence="1" id="KW-1133">Transmembrane helix</keyword>
<keyword evidence="1" id="KW-0472">Membrane</keyword>
<gene>
    <name evidence="2" type="ORF">L9F63_027420</name>
</gene>
<organism evidence="2 3">
    <name type="scientific">Diploptera punctata</name>
    <name type="common">Pacific beetle cockroach</name>
    <dbReference type="NCBI Taxonomy" id="6984"/>
    <lineage>
        <taxon>Eukaryota</taxon>
        <taxon>Metazoa</taxon>
        <taxon>Ecdysozoa</taxon>
        <taxon>Arthropoda</taxon>
        <taxon>Hexapoda</taxon>
        <taxon>Insecta</taxon>
        <taxon>Pterygota</taxon>
        <taxon>Neoptera</taxon>
        <taxon>Polyneoptera</taxon>
        <taxon>Dictyoptera</taxon>
        <taxon>Blattodea</taxon>
        <taxon>Blaberoidea</taxon>
        <taxon>Blaberidae</taxon>
        <taxon>Diplopterinae</taxon>
        <taxon>Diploptera</taxon>
    </lineage>
</organism>
<reference evidence="2" key="2">
    <citation type="submission" date="2023-05" db="EMBL/GenBank/DDBJ databases">
        <authorList>
            <person name="Fouks B."/>
        </authorList>
    </citation>
    <scope>NUCLEOTIDE SEQUENCE</scope>
    <source>
        <strain evidence="2">Stay&amp;Tobe</strain>
        <tissue evidence="2">Testes</tissue>
    </source>
</reference>
<feature type="transmembrane region" description="Helical" evidence="1">
    <location>
        <begin position="37"/>
        <end position="66"/>
    </location>
</feature>
<dbReference type="Proteomes" id="UP001233999">
    <property type="component" value="Unassembled WGS sequence"/>
</dbReference>
<evidence type="ECO:0000313" key="2">
    <source>
        <dbReference type="EMBL" id="KAJ9594599.1"/>
    </source>
</evidence>
<feature type="non-terminal residue" evidence="2">
    <location>
        <position position="71"/>
    </location>
</feature>
<evidence type="ECO:0000256" key="1">
    <source>
        <dbReference type="SAM" id="Phobius"/>
    </source>
</evidence>
<keyword evidence="1" id="KW-0812">Transmembrane</keyword>
<evidence type="ECO:0000313" key="3">
    <source>
        <dbReference type="Proteomes" id="UP001233999"/>
    </source>
</evidence>
<name>A0AAD8ELU3_DIPPU</name>
<accession>A0AAD8ELU3</accession>
<proteinExistence type="predicted"/>
<keyword evidence="3" id="KW-1185">Reference proteome</keyword>
<reference evidence="2" key="1">
    <citation type="journal article" date="2023" name="IScience">
        <title>Live-bearing cockroach genome reveals convergent evolutionary mechanisms linked to viviparity in insects and beyond.</title>
        <authorList>
            <person name="Fouks B."/>
            <person name="Harrison M.C."/>
            <person name="Mikhailova A.A."/>
            <person name="Marchal E."/>
            <person name="English S."/>
            <person name="Carruthers M."/>
            <person name="Jennings E.C."/>
            <person name="Chiamaka E.L."/>
            <person name="Frigard R.A."/>
            <person name="Pippel M."/>
            <person name="Attardo G.M."/>
            <person name="Benoit J.B."/>
            <person name="Bornberg-Bauer E."/>
            <person name="Tobe S.S."/>
        </authorList>
    </citation>
    <scope>NUCLEOTIDE SEQUENCE</scope>
    <source>
        <strain evidence="2">Stay&amp;Tobe</strain>
    </source>
</reference>
<feature type="non-terminal residue" evidence="2">
    <location>
        <position position="1"/>
    </location>
</feature>
<comment type="caution">
    <text evidence="2">The sequence shown here is derived from an EMBL/GenBank/DDBJ whole genome shotgun (WGS) entry which is preliminary data.</text>
</comment>
<dbReference type="AlphaFoldDB" id="A0AAD8ELU3"/>